<evidence type="ECO:0000256" key="12">
    <source>
        <dbReference type="RuleBase" id="RU003784"/>
    </source>
</evidence>
<dbReference type="PANTHER" id="PTHR11088:SF60">
    <property type="entry name" value="TRNA DIMETHYLALLYLTRANSFERASE"/>
    <property type="match status" value="1"/>
</dbReference>
<dbReference type="EC" id="2.5.1.75" evidence="10"/>
<feature type="region of interest" description="Interaction with substrate tRNA" evidence="10">
    <location>
        <begin position="39"/>
        <end position="42"/>
    </location>
</feature>
<evidence type="ECO:0000256" key="1">
    <source>
        <dbReference type="ARBA" id="ARBA00001946"/>
    </source>
</evidence>
<dbReference type="Gene3D" id="3.40.50.300">
    <property type="entry name" value="P-loop containing nucleotide triphosphate hydrolases"/>
    <property type="match status" value="1"/>
</dbReference>
<comment type="cofactor">
    <cofactor evidence="1 10">
        <name>Mg(2+)</name>
        <dbReference type="ChEBI" id="CHEBI:18420"/>
    </cofactor>
</comment>
<feature type="binding site" evidence="10">
    <location>
        <begin position="14"/>
        <end position="21"/>
    </location>
    <ligand>
        <name>ATP</name>
        <dbReference type="ChEBI" id="CHEBI:30616"/>
    </ligand>
</feature>
<dbReference type="Proteomes" id="UP000430975">
    <property type="component" value="Unassembled WGS sequence"/>
</dbReference>
<feature type="binding site" evidence="10">
    <location>
        <begin position="16"/>
        <end position="21"/>
    </location>
    <ligand>
        <name>substrate</name>
    </ligand>
</feature>
<comment type="caution">
    <text evidence="10">Lacks conserved residue(s) required for the propagation of feature annotation.</text>
</comment>
<evidence type="ECO:0000313" key="15">
    <source>
        <dbReference type="EMBL" id="MRI85194.1"/>
    </source>
</evidence>
<protein>
    <recommendedName>
        <fullName evidence="10">tRNA dimethylallyltransferase</fullName>
        <ecNumber evidence="10">2.5.1.75</ecNumber>
    </recommendedName>
    <alternativeName>
        <fullName evidence="10">Dimethylallyl diphosphate:tRNA dimethylallyltransferase</fullName>
        <shortName evidence="10">DMAPP:tRNA dimethylallyltransferase</shortName>
        <shortName evidence="10">DMATase</shortName>
    </alternativeName>
    <alternativeName>
        <fullName evidence="10">Isopentenyl-diphosphate:tRNA isopentenyltransferase</fullName>
        <shortName evidence="10">IPP transferase</shortName>
        <shortName evidence="10">IPPT</shortName>
        <shortName evidence="10">IPTase</shortName>
    </alternativeName>
</protein>
<dbReference type="GO" id="GO:0052381">
    <property type="term" value="F:tRNA dimethylallyltransferase activity"/>
    <property type="evidence" value="ECO:0007669"/>
    <property type="project" value="UniProtKB-UniRule"/>
</dbReference>
<dbReference type="HAMAP" id="MF_00185">
    <property type="entry name" value="IPP_trans"/>
    <property type="match status" value="1"/>
</dbReference>
<accession>A0A6I2GEU3</accession>
<dbReference type="NCBIfam" id="TIGR00174">
    <property type="entry name" value="miaA"/>
    <property type="match status" value="1"/>
</dbReference>
<dbReference type="InterPro" id="IPR018022">
    <property type="entry name" value="IPT"/>
</dbReference>
<dbReference type="GO" id="GO:0006400">
    <property type="term" value="P:tRNA modification"/>
    <property type="evidence" value="ECO:0007669"/>
    <property type="project" value="TreeGrafter"/>
</dbReference>
<keyword evidence="16" id="KW-1185">Reference proteome</keyword>
<comment type="function">
    <text evidence="2 10 12">Catalyzes the transfer of a dimethylallyl group onto the adenine at position 37 in tRNAs that read codons beginning with uridine, leading to the formation of N6-(dimethylallyl)adenosine (i(6)A).</text>
</comment>
<evidence type="ECO:0000256" key="7">
    <source>
        <dbReference type="ARBA" id="ARBA00022840"/>
    </source>
</evidence>
<evidence type="ECO:0000256" key="2">
    <source>
        <dbReference type="ARBA" id="ARBA00003213"/>
    </source>
</evidence>
<feature type="site" description="Interaction with substrate tRNA" evidence="10">
    <location>
        <position position="129"/>
    </location>
</feature>
<dbReference type="SUPFAM" id="SSF52540">
    <property type="entry name" value="P-loop containing nucleoside triphosphate hydrolases"/>
    <property type="match status" value="1"/>
</dbReference>
<dbReference type="GO" id="GO:0005524">
    <property type="term" value="F:ATP binding"/>
    <property type="evidence" value="ECO:0007669"/>
    <property type="project" value="UniProtKB-UniRule"/>
</dbReference>
<dbReference type="InterPro" id="IPR027417">
    <property type="entry name" value="P-loop_NTPase"/>
</dbReference>
<keyword evidence="4 10" id="KW-0808">Transferase</keyword>
<comment type="caution">
    <text evidence="15">The sequence shown here is derived from an EMBL/GenBank/DDBJ whole genome shotgun (WGS) entry which is preliminary data.</text>
</comment>
<dbReference type="EMBL" id="WJQR01000006">
    <property type="protein sequence ID" value="MRI81878.1"/>
    <property type="molecule type" value="Genomic_DNA"/>
</dbReference>
<gene>
    <name evidence="10 15" type="primary">miaA</name>
    <name evidence="15" type="ORF">GIY09_04800</name>
    <name evidence="14" type="ORF">GIY11_07580</name>
</gene>
<dbReference type="EMBL" id="WJQS01000003">
    <property type="protein sequence ID" value="MRI85194.1"/>
    <property type="molecule type" value="Genomic_DNA"/>
</dbReference>
<evidence type="ECO:0000313" key="14">
    <source>
        <dbReference type="EMBL" id="MRI81878.1"/>
    </source>
</evidence>
<evidence type="ECO:0000256" key="10">
    <source>
        <dbReference type="HAMAP-Rule" id="MF_00185"/>
    </source>
</evidence>
<dbReference type="Proteomes" id="UP000469870">
    <property type="component" value="Unassembled WGS sequence"/>
</dbReference>
<reference evidence="16 17" key="1">
    <citation type="submission" date="2019-11" db="EMBL/GenBank/DDBJ databases">
        <title>Characterisation of Fundicoccus ignavus gen. nov. sp. nov., a novel genus of the family Aerococcaceae isolated from bulk tank milk.</title>
        <authorList>
            <person name="Siebert A."/>
            <person name="Huptas C."/>
            <person name="Wenning M."/>
            <person name="Scherer S."/>
            <person name="Doll E.V."/>
        </authorList>
    </citation>
    <scope>NUCLEOTIDE SEQUENCE [LARGE SCALE GENOMIC DNA]</scope>
    <source>
        <strain evidence="14 17">DSM 109653</strain>
        <strain evidence="15 16">WS4759</strain>
    </source>
</reference>
<feature type="site" description="Interaction with substrate tRNA" evidence="10">
    <location>
        <position position="105"/>
    </location>
</feature>
<comment type="similarity">
    <text evidence="3 10 13">Belongs to the IPP transferase family.</text>
</comment>
<keyword evidence="5 10" id="KW-0819">tRNA processing</keyword>
<keyword evidence="7 10" id="KW-0067">ATP-binding</keyword>
<evidence type="ECO:0000256" key="13">
    <source>
        <dbReference type="RuleBase" id="RU003785"/>
    </source>
</evidence>
<evidence type="ECO:0000256" key="3">
    <source>
        <dbReference type="ARBA" id="ARBA00005842"/>
    </source>
</evidence>
<comment type="catalytic activity">
    <reaction evidence="9 10 11">
        <text>adenosine(37) in tRNA + dimethylallyl diphosphate = N(6)-dimethylallyladenosine(37) in tRNA + diphosphate</text>
        <dbReference type="Rhea" id="RHEA:26482"/>
        <dbReference type="Rhea" id="RHEA-COMP:10162"/>
        <dbReference type="Rhea" id="RHEA-COMP:10375"/>
        <dbReference type="ChEBI" id="CHEBI:33019"/>
        <dbReference type="ChEBI" id="CHEBI:57623"/>
        <dbReference type="ChEBI" id="CHEBI:74411"/>
        <dbReference type="ChEBI" id="CHEBI:74415"/>
        <dbReference type="EC" id="2.5.1.75"/>
    </reaction>
</comment>
<evidence type="ECO:0000256" key="5">
    <source>
        <dbReference type="ARBA" id="ARBA00022694"/>
    </source>
</evidence>
<dbReference type="Pfam" id="PF01715">
    <property type="entry name" value="IPPT"/>
    <property type="match status" value="1"/>
</dbReference>
<dbReference type="AlphaFoldDB" id="A0A6I2GEU3"/>
<name>A0A6I2GEU3_9LACT</name>
<comment type="subunit">
    <text evidence="10">Monomer.</text>
</comment>
<evidence type="ECO:0000256" key="6">
    <source>
        <dbReference type="ARBA" id="ARBA00022741"/>
    </source>
</evidence>
<evidence type="ECO:0000256" key="11">
    <source>
        <dbReference type="RuleBase" id="RU003783"/>
    </source>
</evidence>
<evidence type="ECO:0000256" key="4">
    <source>
        <dbReference type="ARBA" id="ARBA00022679"/>
    </source>
</evidence>
<dbReference type="PANTHER" id="PTHR11088">
    <property type="entry name" value="TRNA DIMETHYLALLYLTRANSFERASE"/>
    <property type="match status" value="1"/>
</dbReference>
<keyword evidence="6 10" id="KW-0547">Nucleotide-binding</keyword>
<evidence type="ECO:0000313" key="17">
    <source>
        <dbReference type="Proteomes" id="UP000469870"/>
    </source>
</evidence>
<sequence>MSDLVEIPLIVIGGPTAVGKTEMSIHLAKTFNGEIINGDSMQVYKHLDIGTGKITVEEMNGVPHHLLDILEVTEEYDASRFKAEATQLIQEIWNRGKLPIVVGGTGLYLEGLLYDLEFGGRASSNPMIRQSFENKAIELGEEVLWEELNSLDPAAAAKIPAQNVRRTIRALEVIHVTGELFSAQQSHNEQQSVFNESVLILDRPRAELYDRINRRVAMMAEQGLEAEAKQLFDIAQGDRIPSMKGIGYKEWWPYFAGDISKESVIETIQLNSRRYAKRQLTWFRNRLKAVNWLDNSDEQLAIEKAVAIVKQHLIKIEKD</sequence>
<keyword evidence="8 10" id="KW-0460">Magnesium</keyword>
<dbReference type="RefSeq" id="WP_311453688.1">
    <property type="nucleotide sequence ID" value="NZ_WJQR01000006.1"/>
</dbReference>
<evidence type="ECO:0000256" key="8">
    <source>
        <dbReference type="ARBA" id="ARBA00022842"/>
    </source>
</evidence>
<organism evidence="15 16">
    <name type="scientific">Fundicoccus ignavus</name>
    <dbReference type="NCBI Taxonomy" id="2664442"/>
    <lineage>
        <taxon>Bacteria</taxon>
        <taxon>Bacillati</taxon>
        <taxon>Bacillota</taxon>
        <taxon>Bacilli</taxon>
        <taxon>Lactobacillales</taxon>
        <taxon>Aerococcaceae</taxon>
        <taxon>Fundicoccus</taxon>
    </lineage>
</organism>
<dbReference type="Gene3D" id="1.10.20.140">
    <property type="match status" value="1"/>
</dbReference>
<evidence type="ECO:0000256" key="9">
    <source>
        <dbReference type="ARBA" id="ARBA00049563"/>
    </source>
</evidence>
<dbReference type="InterPro" id="IPR039657">
    <property type="entry name" value="Dimethylallyltransferase"/>
</dbReference>
<proteinExistence type="inferred from homology"/>
<evidence type="ECO:0000313" key="16">
    <source>
        <dbReference type="Proteomes" id="UP000430975"/>
    </source>
</evidence>